<evidence type="ECO:0000313" key="3">
    <source>
        <dbReference type="Proteomes" id="UP000502196"/>
    </source>
</evidence>
<dbReference type="AlphaFoldDB" id="A0A6F9EHP0"/>
<evidence type="ECO:0000313" key="2">
    <source>
        <dbReference type="EMBL" id="CAB3396002.1"/>
    </source>
</evidence>
<proteinExistence type="predicted"/>
<organism evidence="2 3">
    <name type="scientific">Kyrpidia spormannii</name>
    <dbReference type="NCBI Taxonomy" id="2055160"/>
    <lineage>
        <taxon>Bacteria</taxon>
        <taxon>Bacillati</taxon>
        <taxon>Bacillota</taxon>
        <taxon>Bacilli</taxon>
        <taxon>Bacillales</taxon>
        <taxon>Alicyclobacillaceae</taxon>
        <taxon>Kyrpidia</taxon>
    </lineage>
</organism>
<feature type="region of interest" description="Disordered" evidence="1">
    <location>
        <begin position="18"/>
        <end position="68"/>
    </location>
</feature>
<gene>
    <name evidence="2" type="ORF">COOX1_3248</name>
</gene>
<feature type="compositionally biased region" description="Basic and acidic residues" evidence="1">
    <location>
        <begin position="45"/>
        <end position="68"/>
    </location>
</feature>
<dbReference type="EMBL" id="LR792683">
    <property type="protein sequence ID" value="CAB3396002.1"/>
    <property type="molecule type" value="Genomic_DNA"/>
</dbReference>
<dbReference type="Proteomes" id="UP000502196">
    <property type="component" value="Chromosome"/>
</dbReference>
<sequence length="68" mass="7751">MRMVNLPSALICRAVRLLPPQPPKHPDTGGRRLTPEVGPSHRLLYHKDRPGRHDVKIPARSRPSERCE</sequence>
<reference evidence="2 3" key="1">
    <citation type="submission" date="2020-04" db="EMBL/GenBank/DDBJ databases">
        <authorList>
            <person name="Hogendoorn C."/>
        </authorList>
    </citation>
    <scope>NUCLEOTIDE SEQUENCE [LARGE SCALE GENOMIC DNA]</scope>
    <source>
        <strain evidence="2">COOX1</strain>
    </source>
</reference>
<feature type="compositionally biased region" description="Basic and acidic residues" evidence="1">
    <location>
        <begin position="24"/>
        <end position="34"/>
    </location>
</feature>
<protein>
    <submittedName>
        <fullName evidence="2">Uncharacterized protein</fullName>
    </submittedName>
</protein>
<evidence type="ECO:0000256" key="1">
    <source>
        <dbReference type="SAM" id="MobiDB-lite"/>
    </source>
</evidence>
<accession>A0A6F9EHP0</accession>
<name>A0A6F9EHP0_9BACL</name>